<reference evidence="1" key="1">
    <citation type="submission" date="2014-11" db="EMBL/GenBank/DDBJ databases">
        <authorList>
            <person name="Amaro Gonzalez C."/>
        </authorList>
    </citation>
    <scope>NUCLEOTIDE SEQUENCE</scope>
</reference>
<dbReference type="EMBL" id="GBXM01006739">
    <property type="protein sequence ID" value="JAI01839.1"/>
    <property type="molecule type" value="Transcribed_RNA"/>
</dbReference>
<organism evidence="1">
    <name type="scientific">Anguilla anguilla</name>
    <name type="common">European freshwater eel</name>
    <name type="synonym">Muraena anguilla</name>
    <dbReference type="NCBI Taxonomy" id="7936"/>
    <lineage>
        <taxon>Eukaryota</taxon>
        <taxon>Metazoa</taxon>
        <taxon>Chordata</taxon>
        <taxon>Craniata</taxon>
        <taxon>Vertebrata</taxon>
        <taxon>Euteleostomi</taxon>
        <taxon>Actinopterygii</taxon>
        <taxon>Neopterygii</taxon>
        <taxon>Teleostei</taxon>
        <taxon>Anguilliformes</taxon>
        <taxon>Anguillidae</taxon>
        <taxon>Anguilla</taxon>
    </lineage>
</organism>
<evidence type="ECO:0000313" key="1">
    <source>
        <dbReference type="EMBL" id="JAI01839.1"/>
    </source>
</evidence>
<reference evidence="1" key="2">
    <citation type="journal article" date="2015" name="Fish Shellfish Immunol.">
        <title>Early steps in the European eel (Anguilla anguilla)-Vibrio vulnificus interaction in the gills: Role of the RtxA13 toxin.</title>
        <authorList>
            <person name="Callol A."/>
            <person name="Pajuelo D."/>
            <person name="Ebbesson L."/>
            <person name="Teles M."/>
            <person name="MacKenzie S."/>
            <person name="Amaro C."/>
        </authorList>
    </citation>
    <scope>NUCLEOTIDE SEQUENCE</scope>
</reference>
<dbReference type="AlphaFoldDB" id="A0A0E9XJH9"/>
<proteinExistence type="predicted"/>
<accession>A0A0E9XJH9</accession>
<sequence>MCLFALTLKYLEAEQTMIGIKQVCQWGKENHLAFIHLWRVIFYFFCKH</sequence>
<protein>
    <submittedName>
        <fullName evidence="1">Uncharacterized protein</fullName>
    </submittedName>
</protein>
<name>A0A0E9XJH9_ANGAN</name>